<dbReference type="RefSeq" id="WP_343129780.1">
    <property type="nucleotide sequence ID" value="NZ_JBCITK010000001.1"/>
</dbReference>
<proteinExistence type="predicted"/>
<dbReference type="Proteomes" id="UP001418796">
    <property type="component" value="Unassembled WGS sequence"/>
</dbReference>
<accession>A0ABU9VFL5</accession>
<keyword evidence="2" id="KW-1185">Reference proteome</keyword>
<reference evidence="1 2" key="1">
    <citation type="submission" date="2024-03" db="EMBL/GenBank/DDBJ databases">
        <title>Bacilli Hybrid Assemblies.</title>
        <authorList>
            <person name="Kovac J."/>
        </authorList>
    </citation>
    <scope>NUCLEOTIDE SEQUENCE [LARGE SCALE GENOMIC DNA]</scope>
    <source>
        <strain evidence="1 2">FSL R7-0666</strain>
    </source>
</reference>
<organism evidence="1 2">
    <name type="scientific">Alkalicoccobacillus gibsonii</name>
    <dbReference type="NCBI Taxonomy" id="79881"/>
    <lineage>
        <taxon>Bacteria</taxon>
        <taxon>Bacillati</taxon>
        <taxon>Bacillota</taxon>
        <taxon>Bacilli</taxon>
        <taxon>Bacillales</taxon>
        <taxon>Bacillaceae</taxon>
        <taxon>Alkalicoccobacillus</taxon>
    </lineage>
</organism>
<evidence type="ECO:0000313" key="1">
    <source>
        <dbReference type="EMBL" id="MEN0642698.1"/>
    </source>
</evidence>
<comment type="caution">
    <text evidence="1">The sequence shown here is derived from an EMBL/GenBank/DDBJ whole genome shotgun (WGS) entry which is preliminary data.</text>
</comment>
<dbReference type="EMBL" id="JBCITK010000001">
    <property type="protein sequence ID" value="MEN0642698.1"/>
    <property type="molecule type" value="Genomic_DNA"/>
</dbReference>
<evidence type="ECO:0000313" key="2">
    <source>
        <dbReference type="Proteomes" id="UP001418796"/>
    </source>
</evidence>
<gene>
    <name evidence="1" type="ORF">MKY91_05935</name>
</gene>
<protein>
    <submittedName>
        <fullName evidence="1">Uncharacterized protein</fullName>
    </submittedName>
</protein>
<name>A0ABU9VFL5_9BACI</name>
<sequence>MIFSYTAPTIARSSDSFSIYEGQAKIGSIERFFTKQTRNPIYDVNIRAYDDRNQDTYTISQKKIKLLGETKWEILKNDQTIGEAEYPKGLFKAHQVVFSLEGYPIFTFKLKMDGTTVILNDNDEPIGRSERTTNIQHTYEGEVDDHFLQMSLILFYGLVHTFWCSSNLS</sequence>